<dbReference type="AlphaFoldDB" id="A0A7S4G4N0"/>
<dbReference type="EMBL" id="HBJA01105385">
    <property type="protein sequence ID" value="CAE0825154.1"/>
    <property type="molecule type" value="Transcribed_RNA"/>
</dbReference>
<protein>
    <submittedName>
        <fullName evidence="1">Uncharacterized protein</fullName>
    </submittedName>
</protein>
<proteinExistence type="predicted"/>
<name>A0A7S4G4N0_9EUGL</name>
<accession>A0A7S4G4N0</accession>
<gene>
    <name evidence="1" type="ORF">EGYM00163_LOCUS36399</name>
</gene>
<organism evidence="1">
    <name type="scientific">Eutreptiella gymnastica</name>
    <dbReference type="NCBI Taxonomy" id="73025"/>
    <lineage>
        <taxon>Eukaryota</taxon>
        <taxon>Discoba</taxon>
        <taxon>Euglenozoa</taxon>
        <taxon>Euglenida</taxon>
        <taxon>Spirocuta</taxon>
        <taxon>Euglenophyceae</taxon>
        <taxon>Eutreptiales</taxon>
        <taxon>Eutreptiaceae</taxon>
        <taxon>Eutreptiella</taxon>
    </lineage>
</organism>
<evidence type="ECO:0000313" key="1">
    <source>
        <dbReference type="EMBL" id="CAE0825154.1"/>
    </source>
</evidence>
<reference evidence="1" key="1">
    <citation type="submission" date="2021-01" db="EMBL/GenBank/DDBJ databases">
        <authorList>
            <person name="Corre E."/>
            <person name="Pelletier E."/>
            <person name="Niang G."/>
            <person name="Scheremetjew M."/>
            <person name="Finn R."/>
            <person name="Kale V."/>
            <person name="Holt S."/>
            <person name="Cochrane G."/>
            <person name="Meng A."/>
            <person name="Brown T."/>
            <person name="Cohen L."/>
        </authorList>
    </citation>
    <scope>NUCLEOTIDE SEQUENCE</scope>
    <source>
        <strain evidence="1">CCMP1594</strain>
    </source>
</reference>
<sequence>MLSETQSTVAGNHCLKASLGGQAMHKALSASTNIDAWKVTAKFTRRTLTRGLRIAPSPCLEDGNGSGGIRPQHPQPYSTECCTKASTEWVLMAQEATVREEVLRFRV</sequence>